<accession>A0A9P6NAK7</accession>
<evidence type="ECO:0000313" key="1">
    <source>
        <dbReference type="EMBL" id="KAG0142408.1"/>
    </source>
</evidence>
<gene>
    <name evidence="1" type="ORF">CROQUDRAFT_97570</name>
</gene>
<dbReference type="AlphaFoldDB" id="A0A9P6NAK7"/>
<dbReference type="Proteomes" id="UP000886653">
    <property type="component" value="Unassembled WGS sequence"/>
</dbReference>
<sequence length="86" mass="9530">MDPRDMNCHLTSSRPNLDDPLRRVDIEISNETSLAQGSCLGQLVGDHGWVATDFSFLSVSLDNCLKDLIFGHSPPPRTFHPLITIP</sequence>
<reference evidence="1" key="1">
    <citation type="submission" date="2013-11" db="EMBL/GenBank/DDBJ databases">
        <title>Genome sequence of the fusiform rust pathogen reveals effectors for host alternation and coevolution with pine.</title>
        <authorList>
            <consortium name="DOE Joint Genome Institute"/>
            <person name="Smith K."/>
            <person name="Pendleton A."/>
            <person name="Kubisiak T."/>
            <person name="Anderson C."/>
            <person name="Salamov A."/>
            <person name="Aerts A."/>
            <person name="Riley R."/>
            <person name="Clum A."/>
            <person name="Lindquist E."/>
            <person name="Ence D."/>
            <person name="Campbell M."/>
            <person name="Kronenberg Z."/>
            <person name="Feau N."/>
            <person name="Dhillon B."/>
            <person name="Hamelin R."/>
            <person name="Burleigh J."/>
            <person name="Smith J."/>
            <person name="Yandell M."/>
            <person name="Nelson C."/>
            <person name="Grigoriev I."/>
            <person name="Davis J."/>
        </authorList>
    </citation>
    <scope>NUCLEOTIDE SEQUENCE</scope>
    <source>
        <strain evidence="1">G11</strain>
    </source>
</reference>
<keyword evidence="2" id="KW-1185">Reference proteome</keyword>
<proteinExistence type="predicted"/>
<dbReference type="EMBL" id="MU167349">
    <property type="protein sequence ID" value="KAG0142408.1"/>
    <property type="molecule type" value="Genomic_DNA"/>
</dbReference>
<name>A0A9P6NAK7_9BASI</name>
<organism evidence="1 2">
    <name type="scientific">Cronartium quercuum f. sp. fusiforme G11</name>
    <dbReference type="NCBI Taxonomy" id="708437"/>
    <lineage>
        <taxon>Eukaryota</taxon>
        <taxon>Fungi</taxon>
        <taxon>Dikarya</taxon>
        <taxon>Basidiomycota</taxon>
        <taxon>Pucciniomycotina</taxon>
        <taxon>Pucciniomycetes</taxon>
        <taxon>Pucciniales</taxon>
        <taxon>Coleosporiaceae</taxon>
        <taxon>Cronartium</taxon>
    </lineage>
</organism>
<protein>
    <submittedName>
        <fullName evidence="1">Uncharacterized protein</fullName>
    </submittedName>
</protein>
<evidence type="ECO:0000313" key="2">
    <source>
        <dbReference type="Proteomes" id="UP000886653"/>
    </source>
</evidence>
<comment type="caution">
    <text evidence="1">The sequence shown here is derived from an EMBL/GenBank/DDBJ whole genome shotgun (WGS) entry which is preliminary data.</text>
</comment>